<feature type="region of interest" description="Disordered" evidence="1">
    <location>
        <begin position="1"/>
        <end position="22"/>
    </location>
</feature>
<dbReference type="AlphaFoldDB" id="A0A1F7X3B1"/>
<gene>
    <name evidence="2" type="ORF">A2Z67_02565</name>
</gene>
<proteinExistence type="predicted"/>
<evidence type="ECO:0000313" key="2">
    <source>
        <dbReference type="EMBL" id="OGM08868.1"/>
    </source>
</evidence>
<evidence type="ECO:0000313" key="3">
    <source>
        <dbReference type="Proteomes" id="UP000176939"/>
    </source>
</evidence>
<evidence type="ECO:0000256" key="1">
    <source>
        <dbReference type="SAM" id="MobiDB-lite"/>
    </source>
</evidence>
<comment type="caution">
    <text evidence="2">The sequence shown here is derived from an EMBL/GenBank/DDBJ whole genome shotgun (WGS) entry which is preliminary data.</text>
</comment>
<accession>A0A1F7X3B1</accession>
<reference evidence="2 3" key="1">
    <citation type="journal article" date="2016" name="Nat. Commun.">
        <title>Thousands of microbial genomes shed light on interconnected biogeochemical processes in an aquifer system.</title>
        <authorList>
            <person name="Anantharaman K."/>
            <person name="Brown C.T."/>
            <person name="Hug L.A."/>
            <person name="Sharon I."/>
            <person name="Castelle C.J."/>
            <person name="Probst A.J."/>
            <person name="Thomas B.C."/>
            <person name="Singh A."/>
            <person name="Wilkins M.J."/>
            <person name="Karaoz U."/>
            <person name="Brodie E.L."/>
            <person name="Williams K.H."/>
            <person name="Hubbard S.S."/>
            <person name="Banfield J.F."/>
        </authorList>
    </citation>
    <scope>NUCLEOTIDE SEQUENCE [LARGE SCALE GENOMIC DNA]</scope>
</reference>
<sequence length="140" mass="16125">MKTDTVDPARLSTGHWDHNTNKQIDEGDIGRSYSADVIASDSAFRKPFKWKDGWRISVGSVSIGLKIESVKTYRLVPFNTYEGEKFTYEESHNLDDNHVSRFSYEGMIVKKGKEQYILTELLILISDEKKIETTKQLTLF</sequence>
<dbReference type="EMBL" id="MGFQ01000035">
    <property type="protein sequence ID" value="OGM08868.1"/>
    <property type="molecule type" value="Genomic_DNA"/>
</dbReference>
<organism evidence="2 3">
    <name type="scientific">Candidatus Woesebacteria bacterium RBG_13_36_22</name>
    <dbReference type="NCBI Taxonomy" id="1802478"/>
    <lineage>
        <taxon>Bacteria</taxon>
        <taxon>Candidatus Woeseibacteriota</taxon>
    </lineage>
</organism>
<dbReference type="Proteomes" id="UP000176939">
    <property type="component" value="Unassembled WGS sequence"/>
</dbReference>
<protein>
    <submittedName>
        <fullName evidence="2">Uncharacterized protein</fullName>
    </submittedName>
</protein>
<name>A0A1F7X3B1_9BACT</name>